<gene>
    <name evidence="1" type="ORF">FGLOB1_1914</name>
</gene>
<evidence type="ECO:0000313" key="1">
    <source>
        <dbReference type="EMBL" id="KAF5717865.1"/>
    </source>
</evidence>
<name>A0A8H5YV70_9HYPO</name>
<organism evidence="1 2">
    <name type="scientific">Fusarium globosum</name>
    <dbReference type="NCBI Taxonomy" id="78864"/>
    <lineage>
        <taxon>Eukaryota</taxon>
        <taxon>Fungi</taxon>
        <taxon>Dikarya</taxon>
        <taxon>Ascomycota</taxon>
        <taxon>Pezizomycotina</taxon>
        <taxon>Sordariomycetes</taxon>
        <taxon>Hypocreomycetidae</taxon>
        <taxon>Hypocreales</taxon>
        <taxon>Nectriaceae</taxon>
        <taxon>Fusarium</taxon>
        <taxon>Fusarium fujikuroi species complex</taxon>
    </lineage>
</organism>
<sequence>MASRSPPALFPMRDKPRLLQIRPLPPCKDEGFKSSCQSGVVRWLLSPDWRTRRSQILSSDWITLRRLHRGLSQWGPCGWDLTEHGQAELMQAMFAYHYPMIPAQLSQGKLKKTVDIILQERGCSLETLLEDQVFESFPLVQYDRLEEYAAEDRGLSMPGLILAILLITTPPCDHITCTQTKRLYLTMIAFLPILQSQLIRHNGIIRIQALVAIYEYGHGLYEKSHLSLNSAICMASRIELDFSRLEHSLWWRLCLMLLDCMLVLTNLDRDPGWLPLICTSESIMVRDVVYYLPMLRTPEGASRPGEVIENIVSMGQAVSISGAALLHIHNLRRSPQSARQGFDAVGHQIITAINDFVHEPAADVYYCSILASCSLELRAQISQSCQPGQILGPDQWMVGHASRKMAWIFIKDAFSPRTPTESLLSLMPSMHSLYLIANDLDGVTTVEEIASLMPYI</sequence>
<dbReference type="AlphaFoldDB" id="A0A8H5YV70"/>
<protein>
    <submittedName>
        <fullName evidence="1">Regulator of drug sensitivity 1</fullName>
    </submittedName>
</protein>
<feature type="non-terminal residue" evidence="1">
    <location>
        <position position="1"/>
    </location>
</feature>
<dbReference type="EMBL" id="JAAQPF010000061">
    <property type="protein sequence ID" value="KAF5717865.1"/>
    <property type="molecule type" value="Genomic_DNA"/>
</dbReference>
<accession>A0A8H5YV70</accession>
<dbReference type="Proteomes" id="UP000532311">
    <property type="component" value="Unassembled WGS sequence"/>
</dbReference>
<comment type="caution">
    <text evidence="1">The sequence shown here is derived from an EMBL/GenBank/DDBJ whole genome shotgun (WGS) entry which is preliminary data.</text>
</comment>
<proteinExistence type="predicted"/>
<reference evidence="1 2" key="1">
    <citation type="submission" date="2020-05" db="EMBL/GenBank/DDBJ databases">
        <title>Identification and distribution of gene clusters putatively required for synthesis of sphingolipid metabolism inhibitors in phylogenetically diverse species of the filamentous fungus Fusarium.</title>
        <authorList>
            <person name="Kim H.-S."/>
            <person name="Busman M."/>
            <person name="Brown D.W."/>
            <person name="Divon H."/>
            <person name="Uhlig S."/>
            <person name="Proctor R.H."/>
        </authorList>
    </citation>
    <scope>NUCLEOTIDE SEQUENCE [LARGE SCALE GENOMIC DNA]</scope>
    <source>
        <strain evidence="1 2">NRRL 26131</strain>
    </source>
</reference>
<keyword evidence="2" id="KW-1185">Reference proteome</keyword>
<evidence type="ECO:0000313" key="2">
    <source>
        <dbReference type="Proteomes" id="UP000532311"/>
    </source>
</evidence>